<evidence type="ECO:0000313" key="3">
    <source>
        <dbReference type="Proteomes" id="UP001057134"/>
    </source>
</evidence>
<dbReference type="Gene3D" id="3.40.630.10">
    <property type="entry name" value="Zn peptidases"/>
    <property type="match status" value="1"/>
</dbReference>
<sequence length="386" mass="41898">MAMTFNEKQAGLLDKLTKMRRELHENPELSMEEYETTRRIRGWLEEAGVPLAERPELKLGAIAEIRGAHLGPTIAIRADIDALPIVEQTGLPFASKTHGKMHACGHDFHTAAIIGAAMLLKERREELRGTVRFIFQPAEETASGAKELLAAGTLEGVEAIFGMHNKPNLPVGTIGVRTGPLMASVDRFEIDVIGVGGHAGIPNNSIDPIVTASQIVSGLQSVISRNISSLHNAVVSVCRIQGGSAWNVIPDKVSLEGTVRTFQAEAREAIPGMMKRIAEGIAAGYGARVDFRWFPYLPMVDNDARFADVAAATAIGLGYRAVEAEQTLGGEDFAVYQTKIPGFFVWMGTSGTEEWHHPSFTLQEDALVVGAQYFADLAVNVLERWT</sequence>
<evidence type="ECO:0000313" key="2">
    <source>
        <dbReference type="EMBL" id="UQZ82224.1"/>
    </source>
</evidence>
<dbReference type="Proteomes" id="UP001057134">
    <property type="component" value="Chromosome"/>
</dbReference>
<dbReference type="EC" id="3.-.-.-" evidence="2"/>
<dbReference type="EMBL" id="CP027059">
    <property type="protein sequence ID" value="UQZ82224.1"/>
    <property type="molecule type" value="Genomic_DNA"/>
</dbReference>
<organism evidence="2 3">
    <name type="scientific">Paenibacillus konkukensis</name>
    <dbReference type="NCBI Taxonomy" id="2020716"/>
    <lineage>
        <taxon>Bacteria</taxon>
        <taxon>Bacillati</taxon>
        <taxon>Bacillota</taxon>
        <taxon>Bacilli</taxon>
        <taxon>Bacillales</taxon>
        <taxon>Paenibacillaceae</taxon>
        <taxon>Paenibacillus</taxon>
    </lineage>
</organism>
<dbReference type="SUPFAM" id="SSF55031">
    <property type="entry name" value="Bacterial exopeptidase dimerisation domain"/>
    <property type="match status" value="1"/>
</dbReference>
<dbReference type="GO" id="GO:0016787">
    <property type="term" value="F:hydrolase activity"/>
    <property type="evidence" value="ECO:0007669"/>
    <property type="project" value="UniProtKB-KW"/>
</dbReference>
<dbReference type="Pfam" id="PF01546">
    <property type="entry name" value="Peptidase_M20"/>
    <property type="match status" value="1"/>
</dbReference>
<dbReference type="PIRSF" id="PIRSF005962">
    <property type="entry name" value="Pept_M20D_amidohydro"/>
    <property type="match status" value="1"/>
</dbReference>
<dbReference type="InterPro" id="IPR002933">
    <property type="entry name" value="Peptidase_M20"/>
</dbReference>
<dbReference type="Gene3D" id="3.30.70.360">
    <property type="match status" value="1"/>
</dbReference>
<dbReference type="InterPro" id="IPR036264">
    <property type="entry name" value="Bact_exopeptidase_dim_dom"/>
</dbReference>
<dbReference type="PANTHER" id="PTHR11014:SF63">
    <property type="entry name" value="METALLOPEPTIDASE, PUTATIVE (AFU_ORTHOLOGUE AFUA_6G09600)-RELATED"/>
    <property type="match status" value="1"/>
</dbReference>
<dbReference type="InterPro" id="IPR017439">
    <property type="entry name" value="Amidohydrolase"/>
</dbReference>
<protein>
    <submittedName>
        <fullName evidence="2">Hydrolase YxeP</fullName>
        <ecNumber evidence="2">3.-.-.-</ecNumber>
    </submittedName>
</protein>
<dbReference type="InterPro" id="IPR011650">
    <property type="entry name" value="Peptidase_M20_dimer"/>
</dbReference>
<feature type="domain" description="Peptidase M20 dimerisation" evidence="1">
    <location>
        <begin position="187"/>
        <end position="280"/>
    </location>
</feature>
<dbReference type="Pfam" id="PF07687">
    <property type="entry name" value="M20_dimer"/>
    <property type="match status" value="1"/>
</dbReference>
<name>A0ABY4RIE5_9BACL</name>
<gene>
    <name evidence="2" type="primary">yxeP_1</name>
    <name evidence="2" type="ORF">SK3146_01381</name>
</gene>
<proteinExistence type="predicted"/>
<keyword evidence="3" id="KW-1185">Reference proteome</keyword>
<keyword evidence="2" id="KW-0378">Hydrolase</keyword>
<dbReference type="SUPFAM" id="SSF53187">
    <property type="entry name" value="Zn-dependent exopeptidases"/>
    <property type="match status" value="1"/>
</dbReference>
<reference evidence="2" key="1">
    <citation type="submission" date="2018-02" db="EMBL/GenBank/DDBJ databases">
        <authorList>
            <person name="Kim S.-K."/>
            <person name="Jung H.-I."/>
            <person name="Lee S.-W."/>
        </authorList>
    </citation>
    <scope>NUCLEOTIDE SEQUENCE</scope>
    <source>
        <strain evidence="2">SK3146</strain>
    </source>
</reference>
<reference evidence="2" key="2">
    <citation type="journal article" date="2021" name="J Anim Sci Technol">
        <title>Complete genome sequence of Paenibacillus konkukensis sp. nov. SK3146 as a potential probiotic strain.</title>
        <authorList>
            <person name="Jung H.I."/>
            <person name="Park S."/>
            <person name="Niu K.M."/>
            <person name="Lee S.W."/>
            <person name="Kothari D."/>
            <person name="Yi K.J."/>
            <person name="Kim S.K."/>
        </authorList>
    </citation>
    <scope>NUCLEOTIDE SEQUENCE</scope>
    <source>
        <strain evidence="2">SK3146</strain>
    </source>
</reference>
<evidence type="ECO:0000259" key="1">
    <source>
        <dbReference type="Pfam" id="PF07687"/>
    </source>
</evidence>
<dbReference type="PANTHER" id="PTHR11014">
    <property type="entry name" value="PEPTIDASE M20 FAMILY MEMBER"/>
    <property type="match status" value="1"/>
</dbReference>
<accession>A0ABY4RIE5</accession>
<dbReference type="NCBIfam" id="TIGR01891">
    <property type="entry name" value="amidohydrolases"/>
    <property type="match status" value="1"/>
</dbReference>